<feature type="signal peptide" evidence="2">
    <location>
        <begin position="1"/>
        <end position="23"/>
    </location>
</feature>
<dbReference type="EMBL" id="PVZC01000002">
    <property type="protein sequence ID" value="PRY00900.1"/>
    <property type="molecule type" value="Genomic_DNA"/>
</dbReference>
<gene>
    <name evidence="3" type="ORF">CLV72_102532</name>
</gene>
<name>A0A2T0QAR2_9ACTN</name>
<evidence type="ECO:0000256" key="1">
    <source>
        <dbReference type="SAM" id="MobiDB-lite"/>
    </source>
</evidence>
<keyword evidence="4" id="KW-1185">Reference proteome</keyword>
<evidence type="ECO:0000313" key="4">
    <source>
        <dbReference type="Proteomes" id="UP000237846"/>
    </source>
</evidence>
<dbReference type="PROSITE" id="PS51257">
    <property type="entry name" value="PROKAR_LIPOPROTEIN"/>
    <property type="match status" value="1"/>
</dbReference>
<evidence type="ECO:0000313" key="3">
    <source>
        <dbReference type="EMBL" id="PRY00900.1"/>
    </source>
</evidence>
<feature type="chain" id="PRO_5038545185" description="Metalloprotease" evidence="2">
    <location>
        <begin position="24"/>
        <end position="272"/>
    </location>
</feature>
<dbReference type="RefSeq" id="WP_106243111.1">
    <property type="nucleotide sequence ID" value="NZ_PVZC01000002.1"/>
</dbReference>
<dbReference type="AlphaFoldDB" id="A0A2T0QAR2"/>
<comment type="caution">
    <text evidence="3">The sequence shown here is derived from an EMBL/GenBank/DDBJ whole genome shotgun (WGS) entry which is preliminary data.</text>
</comment>
<keyword evidence="2" id="KW-0732">Signal</keyword>
<evidence type="ECO:0000256" key="2">
    <source>
        <dbReference type="SAM" id="SignalP"/>
    </source>
</evidence>
<feature type="region of interest" description="Disordered" evidence="1">
    <location>
        <begin position="47"/>
        <end position="77"/>
    </location>
</feature>
<accession>A0A2T0QAR2</accession>
<proteinExistence type="predicted"/>
<organism evidence="3 4">
    <name type="scientific">Allonocardiopsis opalescens</name>
    <dbReference type="NCBI Taxonomy" id="1144618"/>
    <lineage>
        <taxon>Bacteria</taxon>
        <taxon>Bacillati</taxon>
        <taxon>Actinomycetota</taxon>
        <taxon>Actinomycetes</taxon>
        <taxon>Streptosporangiales</taxon>
        <taxon>Allonocardiopsis</taxon>
    </lineage>
</organism>
<dbReference type="Proteomes" id="UP000237846">
    <property type="component" value="Unassembled WGS sequence"/>
</dbReference>
<dbReference type="SUPFAM" id="SSF55486">
    <property type="entry name" value="Metalloproteases ('zincins'), catalytic domain"/>
    <property type="match status" value="1"/>
</dbReference>
<reference evidence="3 4" key="1">
    <citation type="submission" date="2018-03" db="EMBL/GenBank/DDBJ databases">
        <title>Genomic Encyclopedia of Archaeal and Bacterial Type Strains, Phase II (KMG-II): from individual species to whole genera.</title>
        <authorList>
            <person name="Goeker M."/>
        </authorList>
    </citation>
    <scope>NUCLEOTIDE SEQUENCE [LARGE SCALE GENOMIC DNA]</scope>
    <source>
        <strain evidence="3 4">DSM 45601</strain>
    </source>
</reference>
<protein>
    <recommendedName>
        <fullName evidence="5">Metalloprotease</fullName>
    </recommendedName>
</protein>
<evidence type="ECO:0008006" key="5">
    <source>
        <dbReference type="Google" id="ProtNLM"/>
    </source>
</evidence>
<sequence>MRATVPALAAAATLALAGCGAGAALPGAGPAGAAAEAEDQGFVIVTDPLGNPGDGSGLPDLADTAPTEASGEPVPGAGTVPADAGADPQQELFHAEVMWIHQAADQFWRQNFEAGGYEWTPIEMLYAYEGETGPTCAGEPSVPENAYYCIPEHYIAYDDPWMRAMYDRLGDAVVWVIIPHEYGHAAQHQLSLSVPSGQRTEQQADCYAGAFLDHVLSTGMAQAELGDEEEIAALFSEIADPEDQWWDPQIHGTVQQRQGQFLLGYNSGWETC</sequence>